<dbReference type="AlphaFoldDB" id="A0AAQ3X7K8"/>
<evidence type="ECO:0000313" key="5">
    <source>
        <dbReference type="EMBL" id="WVZ87491.1"/>
    </source>
</evidence>
<organism evidence="5 6">
    <name type="scientific">Paspalum notatum var. saurae</name>
    <dbReference type="NCBI Taxonomy" id="547442"/>
    <lineage>
        <taxon>Eukaryota</taxon>
        <taxon>Viridiplantae</taxon>
        <taxon>Streptophyta</taxon>
        <taxon>Embryophyta</taxon>
        <taxon>Tracheophyta</taxon>
        <taxon>Spermatophyta</taxon>
        <taxon>Magnoliopsida</taxon>
        <taxon>Liliopsida</taxon>
        <taxon>Poales</taxon>
        <taxon>Poaceae</taxon>
        <taxon>PACMAD clade</taxon>
        <taxon>Panicoideae</taxon>
        <taxon>Andropogonodae</taxon>
        <taxon>Paspaleae</taxon>
        <taxon>Paspalinae</taxon>
        <taxon>Paspalum</taxon>
    </lineage>
</organism>
<evidence type="ECO:0000256" key="3">
    <source>
        <dbReference type="ARBA" id="ARBA00022490"/>
    </source>
</evidence>
<dbReference type="Proteomes" id="UP001341281">
    <property type="component" value="Chromosome 07"/>
</dbReference>
<dbReference type="EMBL" id="CP144751">
    <property type="protein sequence ID" value="WVZ87491.1"/>
    <property type="molecule type" value="Genomic_DNA"/>
</dbReference>
<name>A0AAQ3X7K8_PASNO</name>
<proteinExistence type="predicted"/>
<evidence type="ECO:0000256" key="4">
    <source>
        <dbReference type="ARBA" id="ARBA00023242"/>
    </source>
</evidence>
<evidence type="ECO:0000313" key="6">
    <source>
        <dbReference type="Proteomes" id="UP001341281"/>
    </source>
</evidence>
<dbReference type="InterPro" id="IPR044159">
    <property type="entry name" value="IQM"/>
</dbReference>
<comment type="subcellular location">
    <subcellularLocation>
        <location evidence="2">Cytoplasm</location>
    </subcellularLocation>
    <subcellularLocation>
        <location evidence="1">Nucleus</location>
    </subcellularLocation>
</comment>
<gene>
    <name evidence="5" type="ORF">U9M48_034122</name>
</gene>
<dbReference type="GO" id="GO:0005737">
    <property type="term" value="C:cytoplasm"/>
    <property type="evidence" value="ECO:0007669"/>
    <property type="project" value="UniProtKB-SubCell"/>
</dbReference>
<evidence type="ECO:0000256" key="2">
    <source>
        <dbReference type="ARBA" id="ARBA00004496"/>
    </source>
</evidence>
<dbReference type="PANTHER" id="PTHR31250">
    <property type="entry name" value="IQ DOMAIN-CONTAINING PROTEIN IQM3"/>
    <property type="match status" value="1"/>
</dbReference>
<dbReference type="PANTHER" id="PTHR31250:SF10">
    <property type="entry name" value="IQ DOMAIN-CONTAINING PROTEIN IQM3"/>
    <property type="match status" value="1"/>
</dbReference>
<reference evidence="5 6" key="1">
    <citation type="submission" date="2024-02" db="EMBL/GenBank/DDBJ databases">
        <title>High-quality chromosome-scale genome assembly of Pensacola bahiagrass (Paspalum notatum Flugge var. saurae).</title>
        <authorList>
            <person name="Vega J.M."/>
            <person name="Podio M."/>
            <person name="Orjuela J."/>
            <person name="Siena L.A."/>
            <person name="Pessino S.C."/>
            <person name="Combes M.C."/>
            <person name="Mariac C."/>
            <person name="Albertini E."/>
            <person name="Pupilli F."/>
            <person name="Ortiz J.P.A."/>
            <person name="Leblanc O."/>
        </authorList>
    </citation>
    <scope>NUCLEOTIDE SEQUENCE [LARGE SCALE GENOMIC DNA]</scope>
    <source>
        <strain evidence="5">R1</strain>
        <tissue evidence="5">Leaf</tissue>
    </source>
</reference>
<dbReference type="GO" id="GO:0005634">
    <property type="term" value="C:nucleus"/>
    <property type="evidence" value="ECO:0007669"/>
    <property type="project" value="UniProtKB-SubCell"/>
</dbReference>
<keyword evidence="6" id="KW-1185">Reference proteome</keyword>
<accession>A0AAQ3X7K8</accession>
<protein>
    <submittedName>
        <fullName evidence="5">Uncharacterized protein</fullName>
    </submittedName>
</protein>
<sequence length="200" mass="22418">MSIGEIMTRQALPRSRSERTPLHAYKVRLKEITEEAILSHVSEHGSVVNAKLFEVNSKRQKHRGEFQHSSFLPGSTTIAVGRFSAENGVIKVRSFTKENYYEDPVPNDSLNPASAIMGPNLPQVVLPQTPQKAAKEKMLLHNKPSRPIKEPYQVVCKASMKSKSESNSYELGHRLSLKWSTGAGPRIGCFKDYLLEMVDL</sequence>
<keyword evidence="4" id="KW-0539">Nucleus</keyword>
<evidence type="ECO:0000256" key="1">
    <source>
        <dbReference type="ARBA" id="ARBA00004123"/>
    </source>
</evidence>
<keyword evidence="3" id="KW-0963">Cytoplasm</keyword>